<evidence type="ECO:0000259" key="4">
    <source>
        <dbReference type="Pfam" id="PF09394"/>
    </source>
</evidence>
<name>A0ABQ8UJG0_9EUKA</name>
<keyword evidence="2" id="KW-0789">Thiol protease inhibitor</keyword>
<dbReference type="EMBL" id="JAPMOS010000024">
    <property type="protein sequence ID" value="KAJ4458948.1"/>
    <property type="molecule type" value="Genomic_DNA"/>
</dbReference>
<dbReference type="Pfam" id="PF09394">
    <property type="entry name" value="Inhibitor_I42"/>
    <property type="match status" value="1"/>
</dbReference>
<evidence type="ECO:0000256" key="2">
    <source>
        <dbReference type="ARBA" id="ARBA00022704"/>
    </source>
</evidence>
<dbReference type="Proteomes" id="UP001141327">
    <property type="component" value="Unassembled WGS sequence"/>
</dbReference>
<evidence type="ECO:0000313" key="6">
    <source>
        <dbReference type="Proteomes" id="UP001141327"/>
    </source>
</evidence>
<feature type="signal peptide" evidence="3">
    <location>
        <begin position="1"/>
        <end position="17"/>
    </location>
</feature>
<dbReference type="PANTHER" id="PTHR36530:SF1">
    <property type="entry name" value="AMOEBIASIN-1"/>
    <property type="match status" value="1"/>
</dbReference>
<dbReference type="InterPro" id="IPR018990">
    <property type="entry name" value="Prot_inh_I42_chagasin"/>
</dbReference>
<keyword evidence="6" id="KW-1185">Reference proteome</keyword>
<keyword evidence="3" id="KW-0732">Signal</keyword>
<accession>A0ABQ8UJG0</accession>
<comment type="caution">
    <text evidence="5">The sequence shown here is derived from an EMBL/GenBank/DDBJ whole genome shotgun (WGS) entry which is preliminary data.</text>
</comment>
<sequence>MKCLALLLFALPLLALAAQPRVVKQGEEFTVEMPANPTTGYRWVFVAPPEGSNAASMFTMTADTFKLANLNGHQPMGIVGGGGFQRLSFRANQVGNSEVHIAYVRPWEVAKEMRTNTIPADLRHEVIPVNVVA</sequence>
<feature type="chain" id="PRO_5046418836" description="Proteinase inhibitor I42 chagasin domain-containing protein" evidence="3">
    <location>
        <begin position="18"/>
        <end position="133"/>
    </location>
</feature>
<evidence type="ECO:0000313" key="5">
    <source>
        <dbReference type="EMBL" id="KAJ4458948.1"/>
    </source>
</evidence>
<dbReference type="InterPro" id="IPR052781">
    <property type="entry name" value="Cys_protease_inhibitor_I42"/>
</dbReference>
<organism evidence="5 6">
    <name type="scientific">Paratrimastix pyriformis</name>
    <dbReference type="NCBI Taxonomy" id="342808"/>
    <lineage>
        <taxon>Eukaryota</taxon>
        <taxon>Metamonada</taxon>
        <taxon>Preaxostyla</taxon>
        <taxon>Paratrimastigidae</taxon>
        <taxon>Paratrimastix</taxon>
    </lineage>
</organism>
<evidence type="ECO:0000256" key="1">
    <source>
        <dbReference type="ARBA" id="ARBA00022690"/>
    </source>
</evidence>
<evidence type="ECO:0000256" key="3">
    <source>
        <dbReference type="SAM" id="SignalP"/>
    </source>
</evidence>
<dbReference type="Gene3D" id="2.60.40.2020">
    <property type="match status" value="1"/>
</dbReference>
<feature type="domain" description="Proteinase inhibitor I42 chagasin" evidence="4">
    <location>
        <begin position="23"/>
        <end position="114"/>
    </location>
</feature>
<keyword evidence="1" id="KW-0646">Protease inhibitor</keyword>
<reference evidence="5" key="1">
    <citation type="journal article" date="2022" name="bioRxiv">
        <title>Genomics of Preaxostyla Flagellates Illuminates Evolutionary Transitions and the Path Towards Mitochondrial Loss.</title>
        <authorList>
            <person name="Novak L.V.F."/>
            <person name="Treitli S.C."/>
            <person name="Pyrih J."/>
            <person name="Halakuc P."/>
            <person name="Pipaliya S.V."/>
            <person name="Vacek V."/>
            <person name="Brzon O."/>
            <person name="Soukal P."/>
            <person name="Eme L."/>
            <person name="Dacks J.B."/>
            <person name="Karnkowska A."/>
            <person name="Elias M."/>
            <person name="Hampl V."/>
        </authorList>
    </citation>
    <scope>NUCLEOTIDE SEQUENCE</scope>
    <source>
        <strain evidence="5">RCP-MX</strain>
    </source>
</reference>
<dbReference type="InterPro" id="IPR036331">
    <property type="entry name" value="Chagasin-like_sf"/>
</dbReference>
<gene>
    <name evidence="5" type="ORF">PAPYR_5231</name>
</gene>
<proteinExistence type="predicted"/>
<dbReference type="SUPFAM" id="SSF141066">
    <property type="entry name" value="ICP-like"/>
    <property type="match status" value="1"/>
</dbReference>
<dbReference type="PANTHER" id="PTHR36530">
    <property type="entry name" value="INHIBITOR OF CYSTEINE PEPTIDASE"/>
    <property type="match status" value="1"/>
</dbReference>
<protein>
    <recommendedName>
        <fullName evidence="4">Proteinase inhibitor I42 chagasin domain-containing protein</fullName>
    </recommendedName>
</protein>